<name>A0ACC1QXY7_9HYPO</name>
<proteinExistence type="predicted"/>
<gene>
    <name evidence="1" type="ORF">NLG97_g3918</name>
</gene>
<protein>
    <submittedName>
        <fullName evidence="1">Uncharacterized protein</fullName>
    </submittedName>
</protein>
<keyword evidence="2" id="KW-1185">Reference proteome</keyword>
<evidence type="ECO:0000313" key="1">
    <source>
        <dbReference type="EMBL" id="KAJ3494688.1"/>
    </source>
</evidence>
<accession>A0ACC1QXY7</accession>
<dbReference type="EMBL" id="JANAKD010000353">
    <property type="protein sequence ID" value="KAJ3494688.1"/>
    <property type="molecule type" value="Genomic_DNA"/>
</dbReference>
<sequence length="604" mass="66594">MGDFPVLQLGCALAQVNLDKKRLIVAIDFGTTYSGIAYCFPDARDAKPVAVSHWPGSPIRSPKVPTVIKYDGTGAEFKWGALVKNRDEKIAEVKLLLDPNQELPLHVSPSCVRATLNSLPPSKSLQDVAADFMRALIAHGMSQIETKVTCNLLDMFEPEYIISVPAIWSDAAKNVTLEAAKMAGIAPVTLIKEPEAAALYAIRQLDTDVNSSDVIVICDAGGGTVDLISYEVEATHPTLHLKEIVPGNGGKTGSIFLNKRFEEALEEIIPAMEWPKLKNGRALKSAIQCFESEIKPKFGGDLDDEFYVHLPGAGLKNDPSRGIQSNEWCMKRADLKGIFDPVVREILRLIQDQVLRVELKKKIVKAIFLVGGFGTSQYLRKKVEKAHQGIKVVQPDDGWAAIVKGAALSRMPSNAVVTSVSAVRHYGVEASHISHPKLDEGEESYVDYYTGALTTNRMRWYIKIGDDIKRGQKIRLSFSRNIAQDFGPSDDIFTDILYECDDNDAPFHRSKSKRCKINCVLESNISKVPTSKFKKKIGNQSTRLLSKPVGQPFGEDGTESHGGAGKPYWKVHYDLVISFESATMTFSMEIDGETLGSVEARFQH</sequence>
<organism evidence="1 2">
    <name type="scientific">Lecanicillium saksenae</name>
    <dbReference type="NCBI Taxonomy" id="468837"/>
    <lineage>
        <taxon>Eukaryota</taxon>
        <taxon>Fungi</taxon>
        <taxon>Dikarya</taxon>
        <taxon>Ascomycota</taxon>
        <taxon>Pezizomycotina</taxon>
        <taxon>Sordariomycetes</taxon>
        <taxon>Hypocreomycetidae</taxon>
        <taxon>Hypocreales</taxon>
        <taxon>Cordycipitaceae</taxon>
        <taxon>Lecanicillium</taxon>
    </lineage>
</organism>
<comment type="caution">
    <text evidence="1">The sequence shown here is derived from an EMBL/GenBank/DDBJ whole genome shotgun (WGS) entry which is preliminary data.</text>
</comment>
<evidence type="ECO:0000313" key="2">
    <source>
        <dbReference type="Proteomes" id="UP001148737"/>
    </source>
</evidence>
<dbReference type="Proteomes" id="UP001148737">
    <property type="component" value="Unassembled WGS sequence"/>
</dbReference>
<reference evidence="1" key="1">
    <citation type="submission" date="2022-07" db="EMBL/GenBank/DDBJ databases">
        <title>Genome Sequence of Lecanicillium saksenae.</title>
        <authorList>
            <person name="Buettner E."/>
        </authorList>
    </citation>
    <scope>NUCLEOTIDE SEQUENCE</scope>
    <source>
        <strain evidence="1">VT-O1</strain>
    </source>
</reference>